<accession>A0AB74UT44</accession>
<name>A0AB74UT44_9GAMM</name>
<dbReference type="PROSITE" id="PS51257">
    <property type="entry name" value="PROKAR_LIPOPROTEIN"/>
    <property type="match status" value="1"/>
</dbReference>
<dbReference type="AlphaFoldDB" id="A0AB74UT44"/>
<evidence type="ECO:0000256" key="1">
    <source>
        <dbReference type="SAM" id="SignalP"/>
    </source>
</evidence>
<keyword evidence="1" id="KW-0732">Signal</keyword>
<feature type="signal peptide" evidence="1">
    <location>
        <begin position="1"/>
        <end position="30"/>
    </location>
</feature>
<reference evidence="2" key="1">
    <citation type="submission" date="2024-10" db="EMBL/GenBank/DDBJ databases">
        <authorList>
            <person name="Lesea H.P."/>
            <person name="Kuehl J.V."/>
            <person name="Chandonia J.-M."/>
        </authorList>
    </citation>
    <scope>NUCLEOTIDE SEQUENCE</scope>
    <source>
        <strain evidence="2">FW102-FHT14D07</strain>
    </source>
</reference>
<feature type="chain" id="PRO_5044496795" evidence="1">
    <location>
        <begin position="31"/>
        <end position="206"/>
    </location>
</feature>
<gene>
    <name evidence="2" type="ORF">ACFYG5_04685</name>
</gene>
<protein>
    <submittedName>
        <fullName evidence="2">Uncharacterized protein</fullName>
    </submittedName>
</protein>
<proteinExistence type="predicted"/>
<evidence type="ECO:0000313" key="2">
    <source>
        <dbReference type="EMBL" id="XIA19446.1"/>
    </source>
</evidence>
<sequence>MHRRKPMRHGALPLLAIAAALMTGCHPAMTTQSTKIQPPPETLAVPLRFAKHSFGAYCYNATGCHVIYDNFDHTGSGSERDPEVVSGPPPAGDYQANLDASYLGIDNFPAPAEVRWKSLDGIPHEAKVDMAAIFKNQLIWHKVPKADMADFFRGPVAGEPGIILVVNDRTIDVYMKMLVPTRTEQIPGNKYSSARDDLFLVWTRTY</sequence>
<dbReference type="EMBL" id="CP170721">
    <property type="protein sequence ID" value="XIA19446.1"/>
    <property type="molecule type" value="Genomic_DNA"/>
</dbReference>
<organism evidence="2">
    <name type="scientific">Rhodanobacter sp. FW102-FHT14D07</name>
    <dbReference type="NCBI Taxonomy" id="3351462"/>
    <lineage>
        <taxon>Bacteria</taxon>
        <taxon>Pseudomonadati</taxon>
        <taxon>Pseudomonadota</taxon>
        <taxon>Gammaproteobacteria</taxon>
        <taxon>Lysobacterales</taxon>
        <taxon>Rhodanobacteraceae</taxon>
        <taxon>Rhodanobacter</taxon>
    </lineage>
</organism>
<dbReference type="RefSeq" id="WP_395136020.1">
    <property type="nucleotide sequence ID" value="NZ_CP170721.1"/>
</dbReference>